<evidence type="ECO:0000313" key="2">
    <source>
        <dbReference type="EMBL" id="DAF53161.1"/>
    </source>
</evidence>
<keyword evidence="1" id="KW-0812">Transmembrane</keyword>
<reference evidence="2" key="1">
    <citation type="journal article" date="2021" name="Proc. Natl. Acad. Sci. U.S.A.">
        <title>A Catalog of Tens of Thousands of Viruses from Human Metagenomes Reveals Hidden Associations with Chronic Diseases.</title>
        <authorList>
            <person name="Tisza M.J."/>
            <person name="Buck C.B."/>
        </authorList>
    </citation>
    <scope>NUCLEOTIDE SEQUENCE</scope>
    <source>
        <strain evidence="2">CtLdn10</strain>
    </source>
</reference>
<feature type="transmembrane region" description="Helical" evidence="1">
    <location>
        <begin position="20"/>
        <end position="43"/>
    </location>
</feature>
<protein>
    <submittedName>
        <fullName evidence="2">Uncharacterized protein</fullName>
    </submittedName>
</protein>
<accession>A0A8S5SQ83</accession>
<organism evidence="2">
    <name type="scientific">Siphoviridae sp. ctLdn10</name>
    <dbReference type="NCBI Taxonomy" id="2827847"/>
    <lineage>
        <taxon>Viruses</taxon>
        <taxon>Duplodnaviria</taxon>
        <taxon>Heunggongvirae</taxon>
        <taxon>Uroviricota</taxon>
        <taxon>Caudoviricetes</taxon>
    </lineage>
</organism>
<dbReference type="EMBL" id="BK032647">
    <property type="protein sequence ID" value="DAF53161.1"/>
    <property type="molecule type" value="Genomic_DNA"/>
</dbReference>
<proteinExistence type="predicted"/>
<name>A0A8S5SQ83_9CAUD</name>
<evidence type="ECO:0000256" key="1">
    <source>
        <dbReference type="SAM" id="Phobius"/>
    </source>
</evidence>
<keyword evidence="1" id="KW-0472">Membrane</keyword>
<keyword evidence="1" id="KW-1133">Transmembrane helix</keyword>
<sequence>MTSYRLSGPDSILSMTQKVYYLGQTIYSNLFCLLISFLIVPLYQPVRRCCLKRFVLL</sequence>